<proteinExistence type="predicted"/>
<evidence type="ECO:0000313" key="3">
    <source>
        <dbReference type="Proteomes" id="UP000321393"/>
    </source>
</evidence>
<dbReference type="Proteomes" id="UP000321393">
    <property type="component" value="Unassembled WGS sequence"/>
</dbReference>
<protein>
    <submittedName>
        <fullName evidence="2">Uncharacterized protein</fullName>
    </submittedName>
</protein>
<dbReference type="Proteomes" id="UP000321947">
    <property type="component" value="Unassembled WGS sequence"/>
</dbReference>
<dbReference type="AlphaFoldDB" id="A0A5D3DG66"/>
<accession>A0A5D3DG66</accession>
<evidence type="ECO:0000313" key="1">
    <source>
        <dbReference type="EMBL" id="KAA0054903.1"/>
    </source>
</evidence>
<comment type="caution">
    <text evidence="2">The sequence shown here is derived from an EMBL/GenBank/DDBJ whole genome shotgun (WGS) entry which is preliminary data.</text>
</comment>
<dbReference type="EMBL" id="SSTE01008633">
    <property type="protein sequence ID" value="KAA0054903.1"/>
    <property type="molecule type" value="Genomic_DNA"/>
</dbReference>
<dbReference type="EMBL" id="SSTD01004900">
    <property type="protein sequence ID" value="TYK22691.1"/>
    <property type="molecule type" value="Genomic_DNA"/>
</dbReference>
<gene>
    <name evidence="2" type="ORF">E5676_scaffold1163G00070</name>
    <name evidence="1" type="ORF">E6C27_scaffold43052G00310</name>
</gene>
<name>A0A5D3DG66_CUCMM</name>
<reference evidence="3 4" key="1">
    <citation type="submission" date="2019-08" db="EMBL/GenBank/DDBJ databases">
        <title>Draft genome sequences of two oriental melons (Cucumis melo L. var makuwa).</title>
        <authorList>
            <person name="Kwon S.-Y."/>
        </authorList>
    </citation>
    <scope>NUCLEOTIDE SEQUENCE [LARGE SCALE GENOMIC DNA]</scope>
    <source>
        <strain evidence="4">cv. Chang Bougi</strain>
        <strain evidence="3">cv. SW 3</strain>
        <tissue evidence="2">Leaf</tissue>
    </source>
</reference>
<organism evidence="2 4">
    <name type="scientific">Cucumis melo var. makuwa</name>
    <name type="common">Oriental melon</name>
    <dbReference type="NCBI Taxonomy" id="1194695"/>
    <lineage>
        <taxon>Eukaryota</taxon>
        <taxon>Viridiplantae</taxon>
        <taxon>Streptophyta</taxon>
        <taxon>Embryophyta</taxon>
        <taxon>Tracheophyta</taxon>
        <taxon>Spermatophyta</taxon>
        <taxon>Magnoliopsida</taxon>
        <taxon>eudicotyledons</taxon>
        <taxon>Gunneridae</taxon>
        <taxon>Pentapetalae</taxon>
        <taxon>rosids</taxon>
        <taxon>fabids</taxon>
        <taxon>Cucurbitales</taxon>
        <taxon>Cucurbitaceae</taxon>
        <taxon>Benincaseae</taxon>
        <taxon>Cucumis</taxon>
    </lineage>
</organism>
<evidence type="ECO:0000313" key="2">
    <source>
        <dbReference type="EMBL" id="TYK22691.1"/>
    </source>
</evidence>
<evidence type="ECO:0000313" key="4">
    <source>
        <dbReference type="Proteomes" id="UP000321947"/>
    </source>
</evidence>
<sequence length="196" mass="23030">MFKESVVKCIAPSCPKLNSAERRVKPKLVRPSLESKIVVELGLKKEYLKDLFQDSIFDLLSFIDDAFKDKWDVTLSPNVSLRREALEKEVDDRFQKKKEMTSKVDGKASLPLLPKGTPKALTQNFKQKEMVIEYEEEYYEDYVFKFLDHYVCKLMERGFENVIQCQRTLQEMHLRSHKQLNDLELKVDNANAHHQT</sequence>